<dbReference type="EMBL" id="JARAYU010000009">
    <property type="protein sequence ID" value="MDX3703028.1"/>
    <property type="molecule type" value="Genomic_DNA"/>
</dbReference>
<evidence type="ECO:0000313" key="1">
    <source>
        <dbReference type="EMBL" id="MDX3703028.1"/>
    </source>
</evidence>
<comment type="caution">
    <text evidence="1">The sequence shown here is derived from an EMBL/GenBank/DDBJ whole genome shotgun (WGS) entry which is preliminary data.</text>
</comment>
<evidence type="ECO:0008006" key="3">
    <source>
        <dbReference type="Google" id="ProtNLM"/>
    </source>
</evidence>
<reference evidence="1 2" key="1">
    <citation type="journal article" date="2023" name="Microb. Genom.">
        <title>Mesoterricola silvestris gen. nov., sp. nov., Mesoterricola sediminis sp. nov., Geothrix oryzae sp. nov., Geothrix edaphica sp. nov., Geothrix rubra sp. nov., and Geothrix limicola sp. nov., six novel members of Acidobacteriota isolated from soils.</title>
        <authorList>
            <person name="Weisberg A.J."/>
            <person name="Pearce E."/>
            <person name="Kramer C.G."/>
            <person name="Chang J.H."/>
            <person name="Clarke C.R."/>
        </authorList>
    </citation>
    <scope>NUCLEOTIDE SEQUENCE [LARGE SCALE GENOMIC DNA]</scope>
    <source>
        <strain evidence="1 2">ID09-01A</strain>
    </source>
</reference>
<accession>A0ABU4NJM7</accession>
<dbReference type="RefSeq" id="WP_319062742.1">
    <property type="nucleotide sequence ID" value="NZ_JARAYT010000011.1"/>
</dbReference>
<dbReference type="SUPFAM" id="SSF48371">
    <property type="entry name" value="ARM repeat"/>
    <property type="match status" value="1"/>
</dbReference>
<protein>
    <recommendedName>
        <fullName evidence="3">PE-PGRS family protein</fullName>
    </recommendedName>
</protein>
<dbReference type="Proteomes" id="UP001271274">
    <property type="component" value="Unassembled WGS sequence"/>
</dbReference>
<sequence>MTYARKQILAGLARNTAASGDVLLRLLHPEAKPAWNWLFIRSGWPAVVVDALVSHHDWRMRAEFAQNPGAAPADRARLVDDPVRKVRWELAHGPQPYRRVADPLPDETYARLLTAPDRVVREMAARSASIPGRVLVQYAGHEDPGVRKAVCRAWDALGPADREALLADPDAGVRRAAARQACRSDETLTDGVLAVVEPHERQDVWAEARLPRATAERLMDADDSDVRHALARNPALSPDLVARLSTDPEHRIRLAVSARPELTEDQRAAIAYEVGREDRLGPLAWVLALTGESAALRACATSAHRWLRRSAAWHPALPPDLVELLADDEDFVVRLYLCEQQPDAPAEALLRMVLEWHSYSSYDMVRMPQFPGKGLARYADDPDPALRRLVVHDPDATPESIERLSHDESSWVQQQAAADPRLPATRIDALLRQWNLAGQAALNPALTEAEMHRLLDELGIPARPVAAPTRPRPGSWCGR</sequence>
<dbReference type="InterPro" id="IPR011989">
    <property type="entry name" value="ARM-like"/>
</dbReference>
<dbReference type="InterPro" id="IPR016024">
    <property type="entry name" value="ARM-type_fold"/>
</dbReference>
<proteinExistence type="predicted"/>
<keyword evidence="2" id="KW-1185">Reference proteome</keyword>
<evidence type="ECO:0000313" key="2">
    <source>
        <dbReference type="Proteomes" id="UP001271274"/>
    </source>
</evidence>
<gene>
    <name evidence="1" type="ORF">PV662_25295</name>
</gene>
<name>A0ABU4NJM7_9ACTN</name>
<organism evidence="1 2">
    <name type="scientific">Streptomyces europaeiscabiei</name>
    <dbReference type="NCBI Taxonomy" id="146819"/>
    <lineage>
        <taxon>Bacteria</taxon>
        <taxon>Bacillati</taxon>
        <taxon>Actinomycetota</taxon>
        <taxon>Actinomycetes</taxon>
        <taxon>Kitasatosporales</taxon>
        <taxon>Streptomycetaceae</taxon>
        <taxon>Streptomyces</taxon>
    </lineage>
</organism>
<dbReference type="Gene3D" id="1.25.10.10">
    <property type="entry name" value="Leucine-rich Repeat Variant"/>
    <property type="match status" value="2"/>
</dbReference>